<evidence type="ECO:0008006" key="4">
    <source>
        <dbReference type="Google" id="ProtNLM"/>
    </source>
</evidence>
<dbReference type="GeneID" id="77802125"/>
<evidence type="ECO:0000313" key="3">
    <source>
        <dbReference type="Proteomes" id="UP001164743"/>
    </source>
</evidence>
<keyword evidence="3" id="KW-1185">Reference proteome</keyword>
<evidence type="ECO:0000313" key="2">
    <source>
        <dbReference type="EMBL" id="WAQ89642.1"/>
    </source>
</evidence>
<accession>A0ABY7D086</accession>
<name>A0ABY7D086_9BASI</name>
<dbReference type="RefSeq" id="XP_053025197.1">
    <property type="nucleotide sequence ID" value="XM_053161230.1"/>
</dbReference>
<evidence type="ECO:0000256" key="1">
    <source>
        <dbReference type="SAM" id="MobiDB-lite"/>
    </source>
</evidence>
<gene>
    <name evidence="2" type="ORF">PtA15_11A332</name>
</gene>
<dbReference type="EMBL" id="CP110431">
    <property type="protein sequence ID" value="WAQ89642.1"/>
    <property type="molecule type" value="Genomic_DNA"/>
</dbReference>
<reference evidence="2" key="1">
    <citation type="submission" date="2022-10" db="EMBL/GenBank/DDBJ databases">
        <title>Puccinia triticina Genome sequencing and assembly.</title>
        <authorList>
            <person name="Li C."/>
        </authorList>
    </citation>
    <scope>NUCLEOTIDE SEQUENCE</scope>
    <source>
        <strain evidence="2">Pt15</strain>
    </source>
</reference>
<dbReference type="Proteomes" id="UP001164743">
    <property type="component" value="Chromosome 11A"/>
</dbReference>
<organism evidence="2 3">
    <name type="scientific">Puccinia triticina</name>
    <dbReference type="NCBI Taxonomy" id="208348"/>
    <lineage>
        <taxon>Eukaryota</taxon>
        <taxon>Fungi</taxon>
        <taxon>Dikarya</taxon>
        <taxon>Basidiomycota</taxon>
        <taxon>Pucciniomycotina</taxon>
        <taxon>Pucciniomycetes</taxon>
        <taxon>Pucciniales</taxon>
        <taxon>Pucciniaceae</taxon>
        <taxon>Puccinia</taxon>
    </lineage>
</organism>
<proteinExistence type="predicted"/>
<feature type="region of interest" description="Disordered" evidence="1">
    <location>
        <begin position="1"/>
        <end position="76"/>
    </location>
</feature>
<feature type="compositionally biased region" description="Low complexity" evidence="1">
    <location>
        <begin position="1"/>
        <end position="18"/>
    </location>
</feature>
<protein>
    <recommendedName>
        <fullName evidence="4">Coat protein</fullName>
    </recommendedName>
</protein>
<sequence length="258" mass="28181">MAGDPTDTSRNSSSTTATAKVPKANKGVKLRKSGDKLGKISTPNLVSAPAPEPAAPETSEESDEDEPTAKKQFTHWGNSDNMLASVEFKPRGGNKTKLKAIWLNTHAEIHKCITPAVQFRDKRSWAKNSTLYQQEFQMDANIQILTVRAIGPSAKAVFTNPTSPLFCFLWGLMPCGKEELEASNYHFLRFIAHTPVIGPLPSSTVMPLLKGLTIPNAPREKMTKVQVSNVLLQGVLEDNWGYHSGNFVVQVPNSLAAL</sequence>